<evidence type="ECO:0000256" key="9">
    <source>
        <dbReference type="PROSITE-ProRule" id="PRU00282"/>
    </source>
</evidence>
<dbReference type="InterPro" id="IPR050567">
    <property type="entry name" value="Mitochondrial_Carrier"/>
</dbReference>
<feature type="compositionally biased region" description="Pro residues" evidence="11">
    <location>
        <begin position="411"/>
        <end position="420"/>
    </location>
</feature>
<evidence type="ECO:0000256" key="7">
    <source>
        <dbReference type="ARBA" id="ARBA00023128"/>
    </source>
</evidence>
<evidence type="ECO:0000313" key="12">
    <source>
        <dbReference type="Ensembl" id="ENSFCTP00005023573.1"/>
    </source>
</evidence>
<feature type="region of interest" description="Disordered" evidence="11">
    <location>
        <begin position="400"/>
        <end position="494"/>
    </location>
</feature>
<feature type="repeat" description="Solcar" evidence="9">
    <location>
        <begin position="305"/>
        <end position="395"/>
    </location>
</feature>
<dbReference type="Pfam" id="PF00153">
    <property type="entry name" value="Mito_carr"/>
    <property type="match status" value="3"/>
</dbReference>
<reference evidence="12" key="3">
    <citation type="submission" date="2025-09" db="UniProtKB">
        <authorList>
            <consortium name="Ensembl"/>
        </authorList>
    </citation>
    <scope>IDENTIFICATION</scope>
    <source>
        <strain evidence="12">breed Abyssinian</strain>
    </source>
</reference>
<reference evidence="12" key="2">
    <citation type="submission" date="2025-08" db="UniProtKB">
        <authorList>
            <consortium name="Ensembl"/>
        </authorList>
    </citation>
    <scope>IDENTIFICATION</scope>
    <source>
        <strain evidence="12">breed Abyssinian</strain>
    </source>
</reference>
<feature type="region of interest" description="Disordered" evidence="11">
    <location>
        <begin position="33"/>
        <end position="97"/>
    </location>
</feature>
<evidence type="ECO:0000256" key="11">
    <source>
        <dbReference type="SAM" id="MobiDB-lite"/>
    </source>
</evidence>
<protein>
    <submittedName>
        <fullName evidence="12">Solute carrier family 25 member 29</fullName>
    </submittedName>
</protein>
<dbReference type="InterPro" id="IPR002067">
    <property type="entry name" value="MCP"/>
</dbReference>
<dbReference type="GeneTree" id="ENSGT00940000157766"/>
<evidence type="ECO:0000256" key="3">
    <source>
        <dbReference type="ARBA" id="ARBA00022448"/>
    </source>
</evidence>
<evidence type="ECO:0000256" key="6">
    <source>
        <dbReference type="ARBA" id="ARBA00022989"/>
    </source>
</evidence>
<feature type="repeat" description="Solcar" evidence="9">
    <location>
        <begin position="210"/>
        <end position="298"/>
    </location>
</feature>
<evidence type="ECO:0000256" key="1">
    <source>
        <dbReference type="ARBA" id="ARBA00004225"/>
    </source>
</evidence>
<keyword evidence="8 9" id="KW-0472">Membrane</keyword>
<dbReference type="Gene3D" id="1.50.40.10">
    <property type="entry name" value="Mitochondrial carrier domain"/>
    <property type="match status" value="1"/>
</dbReference>
<comment type="similarity">
    <text evidence="2 10">Belongs to the mitochondrial carrier (TC 2.A.29) family.</text>
</comment>
<feature type="repeat" description="Solcar" evidence="9">
    <location>
        <begin position="122"/>
        <end position="206"/>
    </location>
</feature>
<dbReference type="PANTHER" id="PTHR45624:SF61">
    <property type="entry name" value="MITOCHONDRIAL BASIC AMINO ACIDS TRANSPORTER"/>
    <property type="match status" value="1"/>
</dbReference>
<dbReference type="InterPro" id="IPR023395">
    <property type="entry name" value="MCP_dom_sf"/>
</dbReference>
<organism evidence="12 13">
    <name type="scientific">Felis catus</name>
    <name type="common">Cat</name>
    <name type="synonym">Felis silvestris catus</name>
    <dbReference type="NCBI Taxonomy" id="9685"/>
    <lineage>
        <taxon>Eukaryota</taxon>
        <taxon>Metazoa</taxon>
        <taxon>Chordata</taxon>
        <taxon>Craniata</taxon>
        <taxon>Vertebrata</taxon>
        <taxon>Euteleostomi</taxon>
        <taxon>Mammalia</taxon>
        <taxon>Eutheria</taxon>
        <taxon>Laurasiatheria</taxon>
        <taxon>Carnivora</taxon>
        <taxon>Feliformia</taxon>
        <taxon>Felidae</taxon>
        <taxon>Felinae</taxon>
        <taxon>Felis</taxon>
    </lineage>
</organism>
<comment type="subcellular location">
    <subcellularLocation>
        <location evidence="1">Mitochondrion membrane</location>
        <topology evidence="1">Multi-pass membrane protein</topology>
    </subcellularLocation>
</comment>
<dbReference type="PRINTS" id="PR00926">
    <property type="entry name" value="MITOCARRIER"/>
</dbReference>
<keyword evidence="3 10" id="KW-0813">Transport</keyword>
<evidence type="ECO:0000256" key="10">
    <source>
        <dbReference type="RuleBase" id="RU000488"/>
    </source>
</evidence>
<keyword evidence="7" id="KW-0496">Mitochondrion</keyword>
<dbReference type="Proteomes" id="UP000823872">
    <property type="component" value="Chromosome B3"/>
</dbReference>
<dbReference type="PROSITE" id="PS50920">
    <property type="entry name" value="SOLCAR"/>
    <property type="match status" value="3"/>
</dbReference>
<evidence type="ECO:0000256" key="5">
    <source>
        <dbReference type="ARBA" id="ARBA00022737"/>
    </source>
</evidence>
<feature type="region of interest" description="Disordered" evidence="11">
    <location>
        <begin position="506"/>
        <end position="526"/>
    </location>
</feature>
<proteinExistence type="inferred from homology"/>
<evidence type="ECO:0000256" key="2">
    <source>
        <dbReference type="ARBA" id="ARBA00006375"/>
    </source>
</evidence>
<dbReference type="SUPFAM" id="SSF103506">
    <property type="entry name" value="Mitochondrial carrier"/>
    <property type="match status" value="1"/>
</dbReference>
<evidence type="ECO:0000256" key="4">
    <source>
        <dbReference type="ARBA" id="ARBA00022692"/>
    </source>
</evidence>
<name>A0ABI7XM66_FELCA</name>
<keyword evidence="13" id="KW-1185">Reference proteome</keyword>
<dbReference type="PANTHER" id="PTHR45624">
    <property type="entry name" value="MITOCHONDRIAL BASIC AMINO ACIDS TRANSPORTER-RELATED"/>
    <property type="match status" value="1"/>
</dbReference>
<reference evidence="12 13" key="1">
    <citation type="submission" date="2021-02" db="EMBL/GenBank/DDBJ databases">
        <title>Safari Cat Assemblies.</title>
        <authorList>
            <person name="Bredemeyer K.R."/>
            <person name="Murphy W.J."/>
        </authorList>
    </citation>
    <scope>NUCLEOTIDE SEQUENCE [LARGE SCALE GENOMIC DNA]</scope>
</reference>
<keyword evidence="4 9" id="KW-0812">Transmembrane</keyword>
<dbReference type="InterPro" id="IPR018108">
    <property type="entry name" value="MCP_transmembrane"/>
</dbReference>
<feature type="compositionally biased region" description="Basic and acidic residues" evidence="11">
    <location>
        <begin position="73"/>
        <end position="90"/>
    </location>
</feature>
<evidence type="ECO:0000313" key="13">
    <source>
        <dbReference type="Proteomes" id="UP000823872"/>
    </source>
</evidence>
<keyword evidence="5" id="KW-0677">Repeat</keyword>
<accession>A0ABI7XM66</accession>
<gene>
    <name evidence="12" type="primary">SLC25A29</name>
</gene>
<sequence>MPKLYPLHSRNRKHATLLFGLLWDGSKGSPPSCELLAGRAGPDLSLSPQHPAEDRHPGEAGLQTQAPGPLEPLPRDRRGHCGPETKSRREPARRRIRGPLCRDDIDGLNLLDAVSLSPNRDNSYPGTGVEGGVAGVLVGHPFDTVKVRLQVQSMERPQYRGTLHCFQSIVKQESVLGLYKGLGSPLMGLTFINALVFGVQGNTLRALGRDTPLNQFLAGAAAGAIQCVICCPMELAKTRLQLQDAGPARTYRGSLHCLAHIYRQEGLRGVNRGMASTLLRETPSFGVYFLSYDVLTRALGCEPGDRLLVPKLLLAGGTSGIVSWLSTYPVDVVKSRLQADGVRGAPRYGGFVDCVRQSYRAEGWRVFTRGLASTLLRAFPVNAATFATVTVVLTYARGPEARPEGDAVPAPSGPAWPSPPVCEAGARERPGLRTASGPGSGPHRARGLDPTRRRGAPLAAGSTCGVSSAVKWGASHPHRALPERRGGAPRRPACTEPVAVTWGVFRKPSRHSSPFLGSGPTPPRGL</sequence>
<dbReference type="Ensembl" id="ENSFCTT00005034581.1">
    <property type="protein sequence ID" value="ENSFCTP00005023573.1"/>
    <property type="gene ID" value="ENSFCTG00005012198.1"/>
</dbReference>
<evidence type="ECO:0000256" key="8">
    <source>
        <dbReference type="ARBA" id="ARBA00023136"/>
    </source>
</evidence>
<keyword evidence="6" id="KW-1133">Transmembrane helix</keyword>